<keyword evidence="1" id="KW-0732">Signal</keyword>
<evidence type="ECO:0000313" key="5">
    <source>
        <dbReference type="Proteomes" id="UP000234483"/>
    </source>
</evidence>
<dbReference type="KEGG" id="cfh:C1707_12495"/>
<dbReference type="Proteomes" id="UP000281192">
    <property type="component" value="Chromosome"/>
</dbReference>
<protein>
    <submittedName>
        <fullName evidence="4">Lytic murein transglycosylase</fullName>
    </submittedName>
</protein>
<name>A0A2N5CVT7_9CAUL</name>
<accession>A0A2N5CVT7</accession>
<dbReference type="InterPro" id="IPR018728">
    <property type="entry name" value="DUF2268"/>
</dbReference>
<dbReference type="EMBL" id="CP026100">
    <property type="protein sequence ID" value="AYV47016.1"/>
    <property type="molecule type" value="Genomic_DNA"/>
</dbReference>
<reference evidence="3 6" key="2">
    <citation type="submission" date="2018-01" db="EMBL/GenBank/DDBJ databases">
        <title>Complete genome sequence of Caulobacter flavus RHGG3.</title>
        <authorList>
            <person name="Yang E."/>
        </authorList>
    </citation>
    <scope>NUCLEOTIDE SEQUENCE [LARGE SCALE GENOMIC DNA]</scope>
    <source>
        <strain evidence="3 6">RHGG3</strain>
    </source>
</reference>
<evidence type="ECO:0000259" key="2">
    <source>
        <dbReference type="Pfam" id="PF10026"/>
    </source>
</evidence>
<dbReference type="RefSeq" id="WP_101712655.1">
    <property type="nucleotide sequence ID" value="NZ_CP026100.1"/>
</dbReference>
<feature type="signal peptide" evidence="1">
    <location>
        <begin position="1"/>
        <end position="17"/>
    </location>
</feature>
<dbReference type="EMBL" id="PJRQ01000015">
    <property type="protein sequence ID" value="PLR17924.1"/>
    <property type="molecule type" value="Genomic_DNA"/>
</dbReference>
<dbReference type="AlphaFoldDB" id="A0A2N5CVT7"/>
<evidence type="ECO:0000313" key="6">
    <source>
        <dbReference type="Proteomes" id="UP000281192"/>
    </source>
</evidence>
<dbReference type="Proteomes" id="UP000234483">
    <property type="component" value="Unassembled WGS sequence"/>
</dbReference>
<dbReference type="OrthoDB" id="6402335at2"/>
<organism evidence="4 5">
    <name type="scientific">Caulobacter flavus</name>
    <dbReference type="NCBI Taxonomy" id="1679497"/>
    <lineage>
        <taxon>Bacteria</taxon>
        <taxon>Pseudomonadati</taxon>
        <taxon>Pseudomonadota</taxon>
        <taxon>Alphaproteobacteria</taxon>
        <taxon>Caulobacterales</taxon>
        <taxon>Caulobacteraceae</taxon>
        <taxon>Caulobacter</taxon>
    </lineage>
</organism>
<sequence length="304" mass="32915">MRTWILTAGLAATIALASPGWTQETKAALDTADVDLFYRLYDETGGRPSAEQLQARYIDAGSPGQRVFFEARRTTVARLAEAVATRPEIYQKARACASTLPKVKGRVDTALARFRTLYPQARVPSVTVAVGRGKPIAIGSPVTGVQVGLEALCAADFIDPDAEGRFVGVLLHEYAHAQQNPLLTEKKKPTVLEAALVEGGAEFVTELLIGRPAYVYFGPLTKGREREIETAFAADVDKTDLSAWFYNSTPEKPADLGYWAGYRIAKAYYAKASDKQAALRDILAVSDAHAFLAASGWTPGMTLE</sequence>
<dbReference type="Pfam" id="PF10026">
    <property type="entry name" value="DUF2268"/>
    <property type="match status" value="1"/>
</dbReference>
<proteinExistence type="predicted"/>
<feature type="chain" id="PRO_5044577996" evidence="1">
    <location>
        <begin position="18"/>
        <end position="304"/>
    </location>
</feature>
<reference evidence="4 5" key="1">
    <citation type="submission" date="2017-12" db="EMBL/GenBank/DDBJ databases">
        <title>The genome sequence of Caulobacter flavus CGMCC1 15093.</title>
        <authorList>
            <person name="Gao J."/>
            <person name="Mao X."/>
            <person name="Sun J."/>
        </authorList>
    </citation>
    <scope>NUCLEOTIDE SEQUENCE [LARGE SCALE GENOMIC DNA]</scope>
    <source>
        <strain evidence="4 5">CGMCC1 15093</strain>
    </source>
</reference>
<feature type="domain" description="DUF2268" evidence="2">
    <location>
        <begin position="169"/>
        <end position="276"/>
    </location>
</feature>
<evidence type="ECO:0000313" key="3">
    <source>
        <dbReference type="EMBL" id="AYV47016.1"/>
    </source>
</evidence>
<gene>
    <name evidence="3" type="ORF">C1707_12495</name>
    <name evidence="4" type="ORF">CFHF_08910</name>
</gene>
<evidence type="ECO:0000313" key="4">
    <source>
        <dbReference type="EMBL" id="PLR17924.1"/>
    </source>
</evidence>
<keyword evidence="6" id="KW-1185">Reference proteome</keyword>
<evidence type="ECO:0000256" key="1">
    <source>
        <dbReference type="SAM" id="SignalP"/>
    </source>
</evidence>